<evidence type="ECO:0000256" key="1">
    <source>
        <dbReference type="SAM" id="MobiDB-lite"/>
    </source>
</evidence>
<dbReference type="EMBL" id="CP034460">
    <property type="protein sequence ID" value="QBM90415.1"/>
    <property type="molecule type" value="Genomic_DNA"/>
</dbReference>
<organism evidence="2 3">
    <name type="scientific">Metschnikowia aff. pulcherrima</name>
    <dbReference type="NCBI Taxonomy" id="2163413"/>
    <lineage>
        <taxon>Eukaryota</taxon>
        <taxon>Fungi</taxon>
        <taxon>Dikarya</taxon>
        <taxon>Ascomycota</taxon>
        <taxon>Saccharomycotina</taxon>
        <taxon>Pichiomycetes</taxon>
        <taxon>Metschnikowiaceae</taxon>
        <taxon>Metschnikowia</taxon>
    </lineage>
</organism>
<dbReference type="Proteomes" id="UP000292447">
    <property type="component" value="Chromosome V"/>
</dbReference>
<evidence type="ECO:0000313" key="3">
    <source>
        <dbReference type="Proteomes" id="UP000292447"/>
    </source>
</evidence>
<keyword evidence="3" id="KW-1185">Reference proteome</keyword>
<proteinExistence type="predicted"/>
<feature type="compositionally biased region" description="Polar residues" evidence="1">
    <location>
        <begin position="68"/>
        <end position="79"/>
    </location>
</feature>
<name>A0A4P6XUA0_9ASCO</name>
<protein>
    <submittedName>
        <fullName evidence="2">Uncharacterized protein</fullName>
    </submittedName>
</protein>
<evidence type="ECO:0000313" key="2">
    <source>
        <dbReference type="EMBL" id="QBM90415.1"/>
    </source>
</evidence>
<feature type="region of interest" description="Disordered" evidence="1">
    <location>
        <begin position="60"/>
        <end position="79"/>
    </location>
</feature>
<reference evidence="3" key="1">
    <citation type="submission" date="2019-03" db="EMBL/GenBank/DDBJ databases">
        <title>Snf2 controls pulcherriminic acid biosynthesis and connects pigmentation and antifungal activity of the yeast Metschnikowia pulcherrima.</title>
        <authorList>
            <person name="Gore-Lloyd D."/>
            <person name="Sumann I."/>
            <person name="Brachmann A.O."/>
            <person name="Schneeberger K."/>
            <person name="Ortiz-Merino R.A."/>
            <person name="Moreno-Beltran M."/>
            <person name="Schlaefli M."/>
            <person name="Kirner P."/>
            <person name="Santos Kron A."/>
            <person name="Wolfe K.H."/>
            <person name="Piel J."/>
            <person name="Ahrens C.H."/>
            <person name="Henk D."/>
            <person name="Freimoser F.M."/>
        </authorList>
    </citation>
    <scope>NUCLEOTIDE SEQUENCE [LARGE SCALE GENOMIC DNA]</scope>
    <source>
        <strain evidence="3">APC 1.2</strain>
    </source>
</reference>
<accession>A0A4P6XUA0</accession>
<gene>
    <name evidence="2" type="ORF">METSCH_E06640</name>
</gene>
<sequence length="79" mass="8875">MEVEQNKEENVGPYCELVTALRRVKQPLAGVLATHDQFVLQNISIMNDVKSLKTVRRLAERAKDAEHGSQQNPQPTFSA</sequence>
<dbReference type="AlphaFoldDB" id="A0A4P6XUA0"/>